<dbReference type="Gene3D" id="3.40.1740.10">
    <property type="entry name" value="VC0467-like"/>
    <property type="match status" value="1"/>
</dbReference>
<protein>
    <recommendedName>
        <fullName evidence="2">UPF0301 protein GCM10023095_25560</fullName>
    </recommendedName>
</protein>
<evidence type="ECO:0000313" key="3">
    <source>
        <dbReference type="EMBL" id="GAA4501807.1"/>
    </source>
</evidence>
<reference evidence="4" key="1">
    <citation type="journal article" date="2019" name="Int. J. Syst. Evol. Microbiol.">
        <title>The Global Catalogue of Microorganisms (GCM) 10K type strain sequencing project: providing services to taxonomists for standard genome sequencing and annotation.</title>
        <authorList>
            <consortium name="The Broad Institute Genomics Platform"/>
            <consortium name="The Broad Institute Genome Sequencing Center for Infectious Disease"/>
            <person name="Wu L."/>
            <person name="Ma J."/>
        </authorList>
    </citation>
    <scope>NUCLEOTIDE SEQUENCE [LARGE SCALE GENOMIC DNA]</scope>
    <source>
        <strain evidence="4">JCM 32226</strain>
    </source>
</reference>
<name>A0ABP8QDU6_9GAMM</name>
<comment type="similarity">
    <text evidence="1 2">Belongs to the UPF0301 (AlgH) family.</text>
</comment>
<comment type="caution">
    <text evidence="3">The sequence shown here is derived from an EMBL/GenBank/DDBJ whole genome shotgun (WGS) entry which is preliminary data.</text>
</comment>
<dbReference type="PANTHER" id="PTHR30327:SF1">
    <property type="entry name" value="UPF0301 PROTEIN YQGE"/>
    <property type="match status" value="1"/>
</dbReference>
<dbReference type="SUPFAM" id="SSF143456">
    <property type="entry name" value="VC0467-like"/>
    <property type="match status" value="1"/>
</dbReference>
<evidence type="ECO:0000256" key="2">
    <source>
        <dbReference type="HAMAP-Rule" id="MF_00758"/>
    </source>
</evidence>
<dbReference type="PANTHER" id="PTHR30327">
    <property type="entry name" value="UNCHARACTERIZED PROTEIN YQGE"/>
    <property type="match status" value="1"/>
</dbReference>
<dbReference type="Proteomes" id="UP001501321">
    <property type="component" value="Unassembled WGS sequence"/>
</dbReference>
<dbReference type="InterPro" id="IPR003774">
    <property type="entry name" value="AlgH-like"/>
</dbReference>
<gene>
    <name evidence="3" type="ORF">GCM10023095_25560</name>
</gene>
<dbReference type="Pfam" id="PF02622">
    <property type="entry name" value="DUF179"/>
    <property type="match status" value="1"/>
</dbReference>
<organism evidence="3 4">
    <name type="scientific">Pseudaeromonas paramecii</name>
    <dbReference type="NCBI Taxonomy" id="2138166"/>
    <lineage>
        <taxon>Bacteria</taxon>
        <taxon>Pseudomonadati</taxon>
        <taxon>Pseudomonadota</taxon>
        <taxon>Gammaproteobacteria</taxon>
        <taxon>Aeromonadales</taxon>
        <taxon>Aeromonadaceae</taxon>
        <taxon>Pseudaeromonas</taxon>
    </lineage>
</organism>
<proteinExistence type="inferred from homology"/>
<evidence type="ECO:0000256" key="1">
    <source>
        <dbReference type="ARBA" id="ARBA00009600"/>
    </source>
</evidence>
<dbReference type="EMBL" id="BAABFC010000017">
    <property type="protein sequence ID" value="GAA4501807.1"/>
    <property type="molecule type" value="Genomic_DNA"/>
</dbReference>
<dbReference type="NCBIfam" id="NF001266">
    <property type="entry name" value="PRK00228.1-1"/>
    <property type="match status" value="1"/>
</dbReference>
<dbReference type="RefSeq" id="WP_345013717.1">
    <property type="nucleotide sequence ID" value="NZ_BAABFC010000017.1"/>
</dbReference>
<dbReference type="HAMAP" id="MF_00758">
    <property type="entry name" value="UPF0301"/>
    <property type="match status" value="1"/>
</dbReference>
<evidence type="ECO:0000313" key="4">
    <source>
        <dbReference type="Proteomes" id="UP001501321"/>
    </source>
</evidence>
<accession>A0ABP8QDU6</accession>
<sequence length="184" mass="20420">MSYLQNHLLIAMPSLEDPFFERSVIYLCEHNEEGAMGLTLNVPLELNLYDLLVQMKLPEPSEHLKEVPVLAGGPVHNDRGFVLHSPQPGFHSSRQLSDELMITTSLDILSTLGTDAAPEQYLVTLGYAGWEAGQLEQELLENSWLTVPASLDLLFDTPMVDLWQAATATLGINIWQMPQQAGHA</sequence>
<keyword evidence="4" id="KW-1185">Reference proteome</keyword>